<reference evidence="2 3" key="1">
    <citation type="submission" date="2013-11" db="EMBL/GenBank/DDBJ databases">
        <title>The Genome Sequence of Phytophthora parasitica P1976.</title>
        <authorList>
            <consortium name="The Broad Institute Genomics Platform"/>
            <person name="Russ C."/>
            <person name="Tyler B."/>
            <person name="Panabieres F."/>
            <person name="Shan W."/>
            <person name="Tripathy S."/>
            <person name="Grunwald N."/>
            <person name="Machado M."/>
            <person name="Johnson C.S."/>
            <person name="Walker B."/>
            <person name="Young S."/>
            <person name="Zeng Q."/>
            <person name="Gargeya S."/>
            <person name="Fitzgerald M."/>
            <person name="Haas B."/>
            <person name="Abouelleil A."/>
            <person name="Allen A.W."/>
            <person name="Alvarado L."/>
            <person name="Arachchi H.M."/>
            <person name="Berlin A.M."/>
            <person name="Chapman S.B."/>
            <person name="Gainer-Dewar J."/>
            <person name="Goldberg J."/>
            <person name="Griggs A."/>
            <person name="Gujja S."/>
            <person name="Hansen M."/>
            <person name="Howarth C."/>
            <person name="Imamovic A."/>
            <person name="Ireland A."/>
            <person name="Larimer J."/>
            <person name="McCowan C."/>
            <person name="Murphy C."/>
            <person name="Pearson M."/>
            <person name="Poon T.W."/>
            <person name="Priest M."/>
            <person name="Roberts A."/>
            <person name="Saif S."/>
            <person name="Shea T."/>
            <person name="Sisk P."/>
            <person name="Sykes S."/>
            <person name="Wortman J."/>
            <person name="Nusbaum C."/>
            <person name="Birren B."/>
        </authorList>
    </citation>
    <scope>NUCLEOTIDE SEQUENCE [LARGE SCALE GENOMIC DNA]</scope>
    <source>
        <strain evidence="2 3">P1976</strain>
    </source>
</reference>
<dbReference type="InterPro" id="IPR052613">
    <property type="entry name" value="LicD_transferase"/>
</dbReference>
<feature type="transmembrane region" description="Helical" evidence="1">
    <location>
        <begin position="40"/>
        <end position="64"/>
    </location>
</feature>
<sequence length="348" mass="39370">MENGGINMAKKLEEGVEVVKCSSSRPISIMGRFVLGCREFWTGVTVIPIFVVVLMGFLTFGFIMESHIISCIPEVAVLNDTKAAELCIPRVLNASNIEYHSGHRFYSELKEMDPPIAPTFRRNHTVLCHKELRTEVKYGYCLPISGRKDVPFCTAADRMDLLYTRSSKSLCYASVLHMLMVEVYEELQATGNTPLITFGSLLGAVRNGSMIPFTEDTDIGFVDELKAKEALREALRQKGYHMFFLGIWRVCVAPTHPLAGRLYDSKLPLTKRYSVPYVDLYQMKKGNHGFWDIQELVGTNGRFLPADRVEPFSQITVNGMPFDTVRDPHFFLKEAYGPDYMTPIPRKA</sequence>
<organism evidence="2 3">
    <name type="scientific">Phytophthora nicotianae P1976</name>
    <dbReference type="NCBI Taxonomy" id="1317066"/>
    <lineage>
        <taxon>Eukaryota</taxon>
        <taxon>Sar</taxon>
        <taxon>Stramenopiles</taxon>
        <taxon>Oomycota</taxon>
        <taxon>Peronosporomycetes</taxon>
        <taxon>Peronosporales</taxon>
        <taxon>Peronosporaceae</taxon>
        <taxon>Phytophthora</taxon>
    </lineage>
</organism>
<accession>A0A080ZF82</accession>
<dbReference type="PANTHER" id="PTHR13627:SF33">
    <property type="entry name" value="LICD FAMILY PROTEIN"/>
    <property type="match status" value="1"/>
</dbReference>
<evidence type="ECO:0000313" key="3">
    <source>
        <dbReference type="Proteomes" id="UP000028582"/>
    </source>
</evidence>
<keyword evidence="1" id="KW-1133">Transmembrane helix</keyword>
<evidence type="ECO:0000256" key="1">
    <source>
        <dbReference type="SAM" id="Phobius"/>
    </source>
</evidence>
<dbReference type="PANTHER" id="PTHR13627">
    <property type="entry name" value="FUKUTIN RELATED PROTEIN"/>
    <property type="match status" value="1"/>
</dbReference>
<keyword evidence="1" id="KW-0472">Membrane</keyword>
<name>A0A080ZF82_PHYNI</name>
<keyword evidence="1" id="KW-0812">Transmembrane</keyword>
<dbReference type="AlphaFoldDB" id="A0A080ZF82"/>
<gene>
    <name evidence="2" type="ORF">F444_17375</name>
</gene>
<dbReference type="EMBL" id="ANJA01003205">
    <property type="protein sequence ID" value="ETO65293.1"/>
    <property type="molecule type" value="Genomic_DNA"/>
</dbReference>
<evidence type="ECO:0008006" key="4">
    <source>
        <dbReference type="Google" id="ProtNLM"/>
    </source>
</evidence>
<proteinExistence type="predicted"/>
<protein>
    <recommendedName>
        <fullName evidence="4">LicD family protein</fullName>
    </recommendedName>
</protein>
<dbReference type="OrthoDB" id="444255at2759"/>
<comment type="caution">
    <text evidence="2">The sequence shown here is derived from an EMBL/GenBank/DDBJ whole genome shotgun (WGS) entry which is preliminary data.</text>
</comment>
<dbReference type="Proteomes" id="UP000028582">
    <property type="component" value="Unassembled WGS sequence"/>
</dbReference>
<evidence type="ECO:0000313" key="2">
    <source>
        <dbReference type="EMBL" id="ETO65293.1"/>
    </source>
</evidence>